<dbReference type="PANTHER" id="PTHR22916">
    <property type="entry name" value="GLYCOSYLTRANSFERASE"/>
    <property type="match status" value="1"/>
</dbReference>
<dbReference type="PANTHER" id="PTHR22916:SF3">
    <property type="entry name" value="UDP-GLCNAC:BETAGAL BETA-1,3-N-ACETYLGLUCOSAMINYLTRANSFERASE-LIKE PROTEIN 1"/>
    <property type="match status" value="1"/>
</dbReference>
<evidence type="ECO:0000259" key="1">
    <source>
        <dbReference type="Pfam" id="PF00535"/>
    </source>
</evidence>
<feature type="domain" description="TarS/TarP linker" evidence="2">
    <location>
        <begin position="239"/>
        <end position="329"/>
    </location>
</feature>
<evidence type="ECO:0008006" key="5">
    <source>
        <dbReference type="Google" id="ProtNLM"/>
    </source>
</evidence>
<feature type="domain" description="Glycosyltransferase 2-like" evidence="1">
    <location>
        <begin position="17"/>
        <end position="177"/>
    </location>
</feature>
<dbReference type="GO" id="GO:0016758">
    <property type="term" value="F:hexosyltransferase activity"/>
    <property type="evidence" value="ECO:0007669"/>
    <property type="project" value="UniProtKB-ARBA"/>
</dbReference>
<evidence type="ECO:0000313" key="3">
    <source>
        <dbReference type="EMBL" id="GLI41722.1"/>
    </source>
</evidence>
<organism evidence="3 4">
    <name type="scientific">Glycomyces algeriensis</name>
    <dbReference type="NCBI Taxonomy" id="256037"/>
    <lineage>
        <taxon>Bacteria</taxon>
        <taxon>Bacillati</taxon>
        <taxon>Actinomycetota</taxon>
        <taxon>Actinomycetes</taxon>
        <taxon>Glycomycetales</taxon>
        <taxon>Glycomycetaceae</taxon>
        <taxon>Glycomyces</taxon>
    </lineage>
</organism>
<dbReference type="Gene3D" id="3.90.550.10">
    <property type="entry name" value="Spore Coat Polysaccharide Biosynthesis Protein SpsA, Chain A"/>
    <property type="match status" value="1"/>
</dbReference>
<reference evidence="3" key="1">
    <citation type="submission" date="2022-12" db="EMBL/GenBank/DDBJ databases">
        <title>Reference genome sequencing for broad-spectrum identification of bacterial and archaeal isolates by mass spectrometry.</title>
        <authorList>
            <person name="Sekiguchi Y."/>
            <person name="Tourlousse D.M."/>
        </authorList>
    </citation>
    <scope>NUCLEOTIDE SEQUENCE</scope>
    <source>
        <strain evidence="3">LLR39Z86</strain>
    </source>
</reference>
<dbReference type="AlphaFoldDB" id="A0A9W6G7F0"/>
<name>A0A9W6G7F0_9ACTN</name>
<accession>A0A9W6G7F0</accession>
<dbReference type="EMBL" id="BSDT01000001">
    <property type="protein sequence ID" value="GLI41722.1"/>
    <property type="molecule type" value="Genomic_DNA"/>
</dbReference>
<dbReference type="InterPro" id="IPR001173">
    <property type="entry name" value="Glyco_trans_2-like"/>
</dbReference>
<evidence type="ECO:0000259" key="2">
    <source>
        <dbReference type="Pfam" id="PF22181"/>
    </source>
</evidence>
<dbReference type="CDD" id="cd00761">
    <property type="entry name" value="Glyco_tranf_GTA_type"/>
    <property type="match status" value="1"/>
</dbReference>
<dbReference type="Pfam" id="PF22181">
    <property type="entry name" value="TarS_linker"/>
    <property type="match status" value="1"/>
</dbReference>
<dbReference type="Proteomes" id="UP001144313">
    <property type="component" value="Unassembled WGS sequence"/>
</dbReference>
<evidence type="ECO:0000313" key="4">
    <source>
        <dbReference type="Proteomes" id="UP001144313"/>
    </source>
</evidence>
<protein>
    <recommendedName>
        <fullName evidence="5">Glycosyltransferase involved in cell wall biosynthesis</fullName>
    </recommendedName>
</protein>
<gene>
    <name evidence="3" type="ORF">GALLR39Z86_15720</name>
</gene>
<proteinExistence type="predicted"/>
<dbReference type="InterPro" id="IPR054028">
    <property type="entry name" value="TarS/TarP_linker"/>
</dbReference>
<dbReference type="InterPro" id="IPR029044">
    <property type="entry name" value="Nucleotide-diphossugar_trans"/>
</dbReference>
<dbReference type="RefSeq" id="WP_270115317.1">
    <property type="nucleotide sequence ID" value="NZ_BAAAOL010000003.1"/>
</dbReference>
<comment type="caution">
    <text evidence="3">The sequence shown here is derived from an EMBL/GenBank/DDBJ whole genome shotgun (WGS) entry which is preliminary data.</text>
</comment>
<keyword evidence="4" id="KW-1185">Reference proteome</keyword>
<dbReference type="Pfam" id="PF00535">
    <property type="entry name" value="Glycos_transf_2"/>
    <property type="match status" value="1"/>
</dbReference>
<dbReference type="SUPFAM" id="SSF53448">
    <property type="entry name" value="Nucleotide-diphospho-sugar transferases"/>
    <property type="match status" value="1"/>
</dbReference>
<sequence length="543" mass="59540">MSHGPSADDAASVPDVSVIVAVYNTMPYLVKCLESLVTQSIGADRLEVVAVDDGSTDGSGEELDRFAERHPGVVRVLHQANSGGPAAPSNLGLDHARGRYVFFIGADDCLGHEALERMVAAADANEADVVAGKMVGVNGKGVSKQAFAQTGPDIDFYDSKLPWAVSNTKLFRRELVEKYSLRYPVDMRFGSDQPFTIEAMIRARRITVLGDYDYYYAIRRDDDSNITYSIDHLQRLACMARIMHFTAGLLEPGPKRDAVLMRHFHVELFNLLQADFLDLDEADQAKVCEGLAELADAYFTDAIRDRLALAKRLRVVLARPERLPLLRRFIAGPDRPSFHFDADRAWCDYPGYRDRLAGLDDRNYEITEETVTGRLAAALRPAAVKLRPEGELTFTFPISATAPFTGTDSFAGFAAAAVRLSGPVPGPACDPADAAAAPQHASVVFEPLDGTRSTARVTVDYRALAAAVDGAEWTLRLRIDLRGHTYDLPLAVPAGAWTHGVRRGLRGWKLHVRADKRGRAVLKVQRVSTAGLVRGRLKRVLGR</sequence>